<dbReference type="EMBL" id="CAADRP010001619">
    <property type="protein sequence ID" value="VFU45124.1"/>
    <property type="molecule type" value="Genomic_DNA"/>
</dbReference>
<sequence>MEMLSEMKSLGTSKIDLGVDEIEDDDSDVEDGGNEDDDDYDEDLVVVLDDSDEKLGDWAKLEKMRSSHPMYFAKKLAQVALDDPIDWMEQPPAGLAIQGLIRPALMEEHSNI</sequence>
<evidence type="ECO:0000256" key="1">
    <source>
        <dbReference type="SAM" id="MobiDB-lite"/>
    </source>
</evidence>
<organism evidence="2">
    <name type="scientific">Salix viminalis</name>
    <name type="common">Common osier</name>
    <name type="synonym">Basket willow</name>
    <dbReference type="NCBI Taxonomy" id="40686"/>
    <lineage>
        <taxon>Eukaryota</taxon>
        <taxon>Viridiplantae</taxon>
        <taxon>Streptophyta</taxon>
        <taxon>Embryophyta</taxon>
        <taxon>Tracheophyta</taxon>
        <taxon>Spermatophyta</taxon>
        <taxon>Magnoliopsida</taxon>
        <taxon>eudicotyledons</taxon>
        <taxon>Gunneridae</taxon>
        <taxon>Pentapetalae</taxon>
        <taxon>rosids</taxon>
        <taxon>fabids</taxon>
        <taxon>Malpighiales</taxon>
        <taxon>Salicaceae</taxon>
        <taxon>Saliceae</taxon>
        <taxon>Salix</taxon>
    </lineage>
</organism>
<dbReference type="AlphaFoldDB" id="A0A6N2LY70"/>
<name>A0A6N2LY70_SALVM</name>
<reference evidence="2" key="1">
    <citation type="submission" date="2019-03" db="EMBL/GenBank/DDBJ databases">
        <authorList>
            <person name="Mank J."/>
            <person name="Almeida P."/>
        </authorList>
    </citation>
    <scope>NUCLEOTIDE SEQUENCE</scope>
    <source>
        <strain evidence="2">78183</strain>
    </source>
</reference>
<protein>
    <submittedName>
        <fullName evidence="2">Uncharacterized protein</fullName>
    </submittedName>
</protein>
<evidence type="ECO:0000313" key="2">
    <source>
        <dbReference type="EMBL" id="VFU45124.1"/>
    </source>
</evidence>
<feature type="compositionally biased region" description="Acidic residues" evidence="1">
    <location>
        <begin position="18"/>
        <end position="42"/>
    </location>
</feature>
<feature type="region of interest" description="Disordered" evidence="1">
    <location>
        <begin position="1"/>
        <end position="42"/>
    </location>
</feature>
<accession>A0A6N2LY70</accession>
<gene>
    <name evidence="2" type="ORF">SVIM_LOCUS281454</name>
</gene>
<proteinExistence type="predicted"/>